<keyword evidence="1 4" id="KW-0413">Isomerase</keyword>
<dbReference type="Proteomes" id="UP000263486">
    <property type="component" value="Unassembled WGS sequence"/>
</dbReference>
<dbReference type="GO" id="GO:0034015">
    <property type="term" value="F:L-ribulose-5-phosphate 3-epimerase activity"/>
    <property type="evidence" value="ECO:0007669"/>
    <property type="project" value="UniProtKB-EC"/>
</dbReference>
<feature type="domain" description="Xylose isomerase-like TIM barrel" evidence="3">
    <location>
        <begin position="26"/>
        <end position="280"/>
    </location>
</feature>
<proteinExistence type="predicted"/>
<dbReference type="NCBIfam" id="TIGR00542">
    <property type="entry name" value="hxl6Piso_put"/>
    <property type="match status" value="1"/>
</dbReference>
<evidence type="ECO:0000256" key="2">
    <source>
        <dbReference type="NCBIfam" id="TIGR00542"/>
    </source>
</evidence>
<dbReference type="NCBIfam" id="NF009688">
    <property type="entry name" value="PRK13209.1"/>
    <property type="match status" value="1"/>
</dbReference>
<dbReference type="Pfam" id="PF01261">
    <property type="entry name" value="AP_endonuc_2"/>
    <property type="match status" value="1"/>
</dbReference>
<reference evidence="4 5" key="1">
    <citation type="submission" date="2018-08" db="EMBL/GenBank/DDBJ databases">
        <title>Draft genome sequence of Psychrilyobacter sp. strain SD5 isolated from Black Sea water.</title>
        <authorList>
            <person name="Yadav S."/>
            <person name="Villanueva L."/>
            <person name="Damste J.S.S."/>
        </authorList>
    </citation>
    <scope>NUCLEOTIDE SEQUENCE [LARGE SCALE GENOMIC DNA]</scope>
    <source>
        <strain evidence="4 5">SD5</strain>
    </source>
</reference>
<dbReference type="InterPro" id="IPR001719">
    <property type="entry name" value="AP_endonuc_2"/>
</dbReference>
<evidence type="ECO:0000313" key="4">
    <source>
        <dbReference type="EMBL" id="REI40914.1"/>
    </source>
</evidence>
<dbReference type="CDD" id="cd00019">
    <property type="entry name" value="AP2Ec"/>
    <property type="match status" value="1"/>
</dbReference>
<dbReference type="InterPro" id="IPR013022">
    <property type="entry name" value="Xyl_isomerase-like_TIM-brl"/>
</dbReference>
<accession>A0ABX9KG93</accession>
<dbReference type="PANTHER" id="PTHR43489:SF1">
    <property type="entry name" value="L-RIBULOSE-5-PHOSPHATE 3-EPIMERASE SGBU-RELATED"/>
    <property type="match status" value="1"/>
</dbReference>
<dbReference type="RefSeq" id="WP_114642474.1">
    <property type="nucleotide sequence ID" value="NZ_QUAJ01000014.1"/>
</dbReference>
<evidence type="ECO:0000313" key="5">
    <source>
        <dbReference type="Proteomes" id="UP000263486"/>
    </source>
</evidence>
<dbReference type="SUPFAM" id="SSF51658">
    <property type="entry name" value="Xylose isomerase-like"/>
    <property type="match status" value="1"/>
</dbReference>
<dbReference type="PANTHER" id="PTHR43489">
    <property type="entry name" value="ISOMERASE"/>
    <property type="match status" value="1"/>
</dbReference>
<sequence length="290" mass="33623">MYKLTDLELGIYEKALPKNISWRERLEIAKDAGYKFVEISVDETDERLARLEWTNEERIEFTRAVLEIGIRVPSMCFSGHRRFPLGSENKETRKKSLELMKKAIELAADLGIRNIQMAGYDVYYEKGNEKTRELYIDGMKQSLKWAEQAQVMLSIEIMDHPFMNSITKYIEFSKILNSPFLTVYPDCGNLSAWGNNVEKEMKKGITEISAIHLKDTLAVTSEFPGKFKEVPFGEGCVNFVNFFKILKKLDYKGPLLIEMWTEKSEDPIAEIKKAKEWMIEKMKLGGYYSC</sequence>
<organism evidence="4 5">
    <name type="scientific">Psychrilyobacter piezotolerans</name>
    <dbReference type="NCBI Taxonomy" id="2293438"/>
    <lineage>
        <taxon>Bacteria</taxon>
        <taxon>Fusobacteriati</taxon>
        <taxon>Fusobacteriota</taxon>
        <taxon>Fusobacteriia</taxon>
        <taxon>Fusobacteriales</taxon>
        <taxon>Fusobacteriaceae</taxon>
        <taxon>Psychrilyobacter</taxon>
    </lineage>
</organism>
<keyword evidence="5" id="KW-1185">Reference proteome</keyword>
<dbReference type="NCBIfam" id="NF009689">
    <property type="entry name" value="PRK13210.1"/>
    <property type="match status" value="1"/>
</dbReference>
<dbReference type="InterPro" id="IPR036237">
    <property type="entry name" value="Xyl_isomerase-like_sf"/>
</dbReference>
<name>A0ABX9KG93_9FUSO</name>
<protein>
    <recommendedName>
        <fullName evidence="2">L-ribulose-5-phosphate 3-epimerase</fullName>
    </recommendedName>
</protein>
<evidence type="ECO:0000256" key="1">
    <source>
        <dbReference type="ARBA" id="ARBA00023235"/>
    </source>
</evidence>
<dbReference type="Gene3D" id="3.20.20.150">
    <property type="entry name" value="Divalent-metal-dependent TIM barrel enzymes"/>
    <property type="match status" value="1"/>
</dbReference>
<comment type="caution">
    <text evidence="4">The sequence shown here is derived from an EMBL/GenBank/DDBJ whole genome shotgun (WGS) entry which is preliminary data.</text>
</comment>
<dbReference type="InterPro" id="IPR050417">
    <property type="entry name" value="Sugar_Epim/Isomerase"/>
</dbReference>
<dbReference type="EMBL" id="QUAJ01000014">
    <property type="protein sequence ID" value="REI40914.1"/>
    <property type="molecule type" value="Genomic_DNA"/>
</dbReference>
<gene>
    <name evidence="4" type="ORF">DYH56_08775</name>
</gene>
<evidence type="ECO:0000259" key="3">
    <source>
        <dbReference type="Pfam" id="PF01261"/>
    </source>
</evidence>
<dbReference type="InterPro" id="IPR004560">
    <property type="entry name" value="L-Ru-5P_3-Epase"/>
</dbReference>